<gene>
    <name evidence="4" type="ORF">NCGR_LOCUS4217</name>
</gene>
<dbReference type="Pfam" id="PF25043">
    <property type="entry name" value="DUF7788"/>
    <property type="match status" value="1"/>
</dbReference>
<comment type="caution">
    <text evidence="4">The sequence shown here is derived from an EMBL/GenBank/DDBJ whole genome shotgun (WGS) entry which is preliminary data.</text>
</comment>
<dbReference type="InterPro" id="IPR011205">
    <property type="entry name" value="UCP015417_vWA"/>
</dbReference>
<reference evidence="4" key="1">
    <citation type="submission" date="2020-10" db="EMBL/GenBank/DDBJ databases">
        <authorList>
            <person name="Han B."/>
            <person name="Lu T."/>
            <person name="Zhao Q."/>
            <person name="Huang X."/>
            <person name="Zhao Y."/>
        </authorList>
    </citation>
    <scope>NUCLEOTIDE SEQUENCE</scope>
</reference>
<feature type="domain" description="DUF7788" evidence="3">
    <location>
        <begin position="343"/>
        <end position="476"/>
    </location>
</feature>
<evidence type="ECO:0000259" key="2">
    <source>
        <dbReference type="Pfam" id="PF11443"/>
    </source>
</evidence>
<dbReference type="PIRSF" id="PIRSF015417">
    <property type="entry name" value="T31B5_30_vWA"/>
    <property type="match status" value="1"/>
</dbReference>
<keyword evidence="5" id="KW-1185">Reference proteome</keyword>
<dbReference type="InterPro" id="IPR035996">
    <property type="entry name" value="4pyrrol_Methylase_sf"/>
</dbReference>
<accession>A0A811MHY0</accession>
<feature type="region of interest" description="Disordered" evidence="1">
    <location>
        <begin position="142"/>
        <end position="176"/>
    </location>
</feature>
<sequence>MAPPTSTALLGPPVAALNTNIAAAADSRPTSKASSSSDSDDSSVAPYGGVAKEASRSGRALAYASSGDPCVDFFFQIVPGATSAAHLAALLDVAWSRDARTALRLVCHLRGTLAGNLAIFARFGCLKDLPEILYRVLHGDRKGGDDGDRRKQQNVHRHGMKRRRSDREFQAAKETKRQEEAQLARSALSRYESDEAFRFLYDGVAEMFAEMLKSDVEHLRVGDTTKIGLAAKWCPSLRSSYDRATLLCEAIARRIFPRESSQEYLNISDKHYAYRVRDRLRREVLVPLRKALELPEVYMCACKFEELPYARVASLAMNKYKEVFQKHDKHRVAGFFDEPGAVEGRVITFNETRQLHKVLGTSLKEKLRPLVESMGKHKKGANLQGVFSKILQLAVAGGLCRDMMVKRVFVLSDMDFDGWTGTASLWKTEYQGICDKFAAEGFTAPQVVFWNVGTSKASTPVVVAQEGTALVSGYSRTW</sequence>
<dbReference type="PANTHER" id="PTHR31373:SF19">
    <property type="entry name" value="TROVE DOMAIN-CONTAINING PROTEIN"/>
    <property type="match status" value="1"/>
</dbReference>
<feature type="compositionally biased region" description="Basic residues" evidence="1">
    <location>
        <begin position="152"/>
        <end position="164"/>
    </location>
</feature>
<feature type="region of interest" description="Disordered" evidence="1">
    <location>
        <begin position="25"/>
        <end position="48"/>
    </location>
</feature>
<dbReference type="PANTHER" id="PTHR31373">
    <property type="entry name" value="OS06G0652100 PROTEIN"/>
    <property type="match status" value="1"/>
</dbReference>
<evidence type="ECO:0000259" key="3">
    <source>
        <dbReference type="Pfam" id="PF25043"/>
    </source>
</evidence>
<proteinExistence type="predicted"/>
<evidence type="ECO:0000313" key="5">
    <source>
        <dbReference type="Proteomes" id="UP000604825"/>
    </source>
</evidence>
<feature type="domain" description="DUF2828" evidence="2">
    <location>
        <begin position="121"/>
        <end position="338"/>
    </location>
</feature>
<evidence type="ECO:0000256" key="1">
    <source>
        <dbReference type="SAM" id="MobiDB-lite"/>
    </source>
</evidence>
<feature type="domain" description="DUF2828" evidence="2">
    <location>
        <begin position="60"/>
        <end position="115"/>
    </location>
</feature>
<dbReference type="EMBL" id="CAJGYO010000001">
    <property type="protein sequence ID" value="CAD6206515.1"/>
    <property type="molecule type" value="Genomic_DNA"/>
</dbReference>
<dbReference type="GO" id="GO:0008168">
    <property type="term" value="F:methyltransferase activity"/>
    <property type="evidence" value="ECO:0007669"/>
    <property type="project" value="InterPro"/>
</dbReference>
<dbReference type="Pfam" id="PF11443">
    <property type="entry name" value="DUF2828"/>
    <property type="match status" value="2"/>
</dbReference>
<evidence type="ECO:0000313" key="4">
    <source>
        <dbReference type="EMBL" id="CAD6206515.1"/>
    </source>
</evidence>
<dbReference type="InterPro" id="IPR058580">
    <property type="entry name" value="DUF2828"/>
</dbReference>
<dbReference type="Proteomes" id="UP000604825">
    <property type="component" value="Unassembled WGS sequence"/>
</dbReference>
<name>A0A811MHY0_9POAL</name>
<feature type="compositionally biased region" description="Basic and acidic residues" evidence="1">
    <location>
        <begin position="142"/>
        <end position="151"/>
    </location>
</feature>
<protein>
    <submittedName>
        <fullName evidence="4">Uncharacterized protein</fullName>
    </submittedName>
</protein>
<organism evidence="4 5">
    <name type="scientific">Miscanthus lutarioriparius</name>
    <dbReference type="NCBI Taxonomy" id="422564"/>
    <lineage>
        <taxon>Eukaryota</taxon>
        <taxon>Viridiplantae</taxon>
        <taxon>Streptophyta</taxon>
        <taxon>Embryophyta</taxon>
        <taxon>Tracheophyta</taxon>
        <taxon>Spermatophyta</taxon>
        <taxon>Magnoliopsida</taxon>
        <taxon>Liliopsida</taxon>
        <taxon>Poales</taxon>
        <taxon>Poaceae</taxon>
        <taxon>PACMAD clade</taxon>
        <taxon>Panicoideae</taxon>
        <taxon>Andropogonodae</taxon>
        <taxon>Andropogoneae</taxon>
        <taxon>Saccharinae</taxon>
        <taxon>Miscanthus</taxon>
    </lineage>
</organism>
<dbReference type="InterPro" id="IPR056690">
    <property type="entry name" value="DUF7788"/>
</dbReference>
<dbReference type="OrthoDB" id="1149618at2759"/>
<feature type="compositionally biased region" description="Basic and acidic residues" evidence="1">
    <location>
        <begin position="165"/>
        <end position="176"/>
    </location>
</feature>
<dbReference type="SUPFAM" id="SSF53790">
    <property type="entry name" value="Tetrapyrrole methylase"/>
    <property type="match status" value="1"/>
</dbReference>
<dbReference type="AlphaFoldDB" id="A0A811MHY0"/>